<organism evidence="4 5">
    <name type="scientific">Nesterenkonia aerolata</name>
    <dbReference type="NCBI Taxonomy" id="3074079"/>
    <lineage>
        <taxon>Bacteria</taxon>
        <taxon>Bacillati</taxon>
        <taxon>Actinomycetota</taxon>
        <taxon>Actinomycetes</taxon>
        <taxon>Micrococcales</taxon>
        <taxon>Micrococcaceae</taxon>
        <taxon>Nesterenkonia</taxon>
    </lineage>
</organism>
<gene>
    <name evidence="4" type="ORF">RIL96_01155</name>
</gene>
<feature type="compositionally biased region" description="Low complexity" evidence="1">
    <location>
        <begin position="170"/>
        <end position="191"/>
    </location>
</feature>
<proteinExistence type="predicted"/>
<dbReference type="EMBL" id="JAVKGR010000001">
    <property type="protein sequence ID" value="MDR8018175.1"/>
    <property type="molecule type" value="Genomic_DNA"/>
</dbReference>
<keyword evidence="2" id="KW-0812">Transmembrane</keyword>
<accession>A0ABU2DPD0</accession>
<feature type="compositionally biased region" description="Basic and acidic residues" evidence="1">
    <location>
        <begin position="259"/>
        <end position="272"/>
    </location>
</feature>
<feature type="compositionally biased region" description="Acidic residues" evidence="1">
    <location>
        <begin position="306"/>
        <end position="317"/>
    </location>
</feature>
<keyword evidence="5" id="KW-1185">Reference proteome</keyword>
<feature type="region of interest" description="Disordered" evidence="1">
    <location>
        <begin position="164"/>
        <end position="317"/>
    </location>
</feature>
<feature type="compositionally biased region" description="Basic and acidic residues" evidence="1">
    <location>
        <begin position="280"/>
        <end position="301"/>
    </location>
</feature>
<feature type="transmembrane region" description="Helical" evidence="2">
    <location>
        <begin position="70"/>
        <end position="89"/>
    </location>
</feature>
<dbReference type="InterPro" id="IPR025889">
    <property type="entry name" value="GSP17M-like_dom"/>
</dbReference>
<feature type="transmembrane region" description="Helical" evidence="2">
    <location>
        <begin position="101"/>
        <end position="122"/>
    </location>
</feature>
<dbReference type="Proteomes" id="UP001251870">
    <property type="component" value="Unassembled WGS sequence"/>
</dbReference>
<keyword evidence="2" id="KW-0472">Membrane</keyword>
<dbReference type="Pfam" id="PF11181">
    <property type="entry name" value="YflT"/>
    <property type="match status" value="1"/>
</dbReference>
<sequence>MAMNAPMVQGQSGGLPRGELLGRYRSYEEAQKVVAHLAASEGFDIKYLSIVGNDLRTVEHIRTRLSYPRVALGGAAQGALFGAFIGLLIFTFSPDSTPLDIIMAILMGMAIWMIVGVVGYSVRRGRRDFASSSQLVATTFDVVCDFSVAAQARQLVPGAGVTSLGLHNDPTSPAASQPGPTTPGATATSSSHHNTADRTAETSENTRSNTGYEDLPDGRPRFGVRVGGETVATQTSVTQQTAQAHPDSPPPAEGPAQAEHQEHGSPREHGSSQEHGAAQHTEESSERCASEPETSESHTEGPSDSDTSEPEDSGPRI</sequence>
<evidence type="ECO:0000313" key="4">
    <source>
        <dbReference type="EMBL" id="MDR8018175.1"/>
    </source>
</evidence>
<evidence type="ECO:0000256" key="1">
    <source>
        <dbReference type="SAM" id="MobiDB-lite"/>
    </source>
</evidence>
<evidence type="ECO:0000313" key="5">
    <source>
        <dbReference type="Proteomes" id="UP001251870"/>
    </source>
</evidence>
<name>A0ABU2DPD0_9MICC</name>
<evidence type="ECO:0000256" key="2">
    <source>
        <dbReference type="SAM" id="Phobius"/>
    </source>
</evidence>
<keyword evidence="2" id="KW-1133">Transmembrane helix</keyword>
<feature type="compositionally biased region" description="Polar residues" evidence="1">
    <location>
        <begin position="202"/>
        <end position="211"/>
    </location>
</feature>
<protein>
    <submittedName>
        <fullName evidence="4">General stress protein</fullName>
    </submittedName>
</protein>
<comment type="caution">
    <text evidence="4">The sequence shown here is derived from an EMBL/GenBank/DDBJ whole genome shotgun (WGS) entry which is preliminary data.</text>
</comment>
<feature type="domain" description="General stress protein 17M-like" evidence="3">
    <location>
        <begin position="20"/>
        <end position="88"/>
    </location>
</feature>
<reference evidence="4 5" key="1">
    <citation type="submission" date="2023-09" db="EMBL/GenBank/DDBJ databases">
        <title>Description of three actinobacteria isolated from air of manufacturing shop in a pharmaceutical factory.</title>
        <authorList>
            <person name="Zhang D.-F."/>
        </authorList>
    </citation>
    <scope>NUCLEOTIDE SEQUENCE [LARGE SCALE GENOMIC DNA]</scope>
    <source>
        <strain evidence="4 5">LY-0111</strain>
    </source>
</reference>
<evidence type="ECO:0000259" key="3">
    <source>
        <dbReference type="Pfam" id="PF11181"/>
    </source>
</evidence>
<feature type="compositionally biased region" description="Low complexity" evidence="1">
    <location>
        <begin position="230"/>
        <end position="244"/>
    </location>
</feature>
<dbReference type="RefSeq" id="WP_310547160.1">
    <property type="nucleotide sequence ID" value="NZ_JAVKGR010000001.1"/>
</dbReference>